<dbReference type="Proteomes" id="UP000192674">
    <property type="component" value="Unassembled WGS sequence"/>
</dbReference>
<feature type="compositionally biased region" description="Basic and acidic residues" evidence="1">
    <location>
        <begin position="98"/>
        <end position="115"/>
    </location>
</feature>
<evidence type="ECO:0000313" key="2">
    <source>
        <dbReference type="EMBL" id="SMD26338.1"/>
    </source>
</evidence>
<evidence type="ECO:0000313" key="3">
    <source>
        <dbReference type="Proteomes" id="UP000192674"/>
    </source>
</evidence>
<keyword evidence="3" id="KW-1185">Reference proteome</keyword>
<accession>A0A1W2FXJ9</accession>
<proteinExistence type="predicted"/>
<organism evidence="2 3">
    <name type="scientific">Kibdelosporangium aridum</name>
    <dbReference type="NCBI Taxonomy" id="2030"/>
    <lineage>
        <taxon>Bacteria</taxon>
        <taxon>Bacillati</taxon>
        <taxon>Actinomycetota</taxon>
        <taxon>Actinomycetes</taxon>
        <taxon>Pseudonocardiales</taxon>
        <taxon>Pseudonocardiaceae</taxon>
        <taxon>Kibdelosporangium</taxon>
    </lineage>
</organism>
<evidence type="ECO:0000256" key="1">
    <source>
        <dbReference type="SAM" id="MobiDB-lite"/>
    </source>
</evidence>
<sequence length="282" mass="31019">MFAQRSSRGGFDQTCCRWSLTAGPRLRRHLSDSSGLTRYRAGRDDRATSRLRIHCAPVSSGKVAPAGTALPSTRVTSPGVSRVRTPRVSGHSAVVRGPTERPGRSSGHHAPERRALAIARPTNPRQESHRTALADDQNSAAARTRLAFTASRATLERLERDNAGTTAERTLNGLENERSAAARFRQGRRDTCGRDRRERRRTACCDRAQRCLPGPSRPCRCRGHSSRRGLPGGINWLDRPGRMLTLAFASHSSRGRRPRLRAAVSTAGFERCVLGSRDGRDQ</sequence>
<dbReference type="AlphaFoldDB" id="A0A1W2FXJ9"/>
<reference evidence="2 3" key="1">
    <citation type="submission" date="2017-04" db="EMBL/GenBank/DDBJ databases">
        <authorList>
            <person name="Afonso C.L."/>
            <person name="Miller P.J."/>
            <person name="Scott M.A."/>
            <person name="Spackman E."/>
            <person name="Goraichik I."/>
            <person name="Dimitrov K.M."/>
            <person name="Suarez D.L."/>
            <person name="Swayne D.E."/>
        </authorList>
    </citation>
    <scope>NUCLEOTIDE SEQUENCE [LARGE SCALE GENOMIC DNA]</scope>
    <source>
        <strain evidence="2 3">DSM 43828</strain>
    </source>
</reference>
<feature type="compositionally biased region" description="Polar residues" evidence="1">
    <location>
        <begin position="70"/>
        <end position="79"/>
    </location>
</feature>
<name>A0A1W2FXJ9_KIBAR</name>
<protein>
    <submittedName>
        <fullName evidence="2">Uncharacterized protein</fullName>
    </submittedName>
</protein>
<dbReference type="EMBL" id="FWXV01000014">
    <property type="protein sequence ID" value="SMD26338.1"/>
    <property type="molecule type" value="Genomic_DNA"/>
</dbReference>
<gene>
    <name evidence="2" type="ORF">SAMN05661093_09921</name>
</gene>
<feature type="region of interest" description="Disordered" evidence="1">
    <location>
        <begin position="61"/>
        <end position="140"/>
    </location>
</feature>